<keyword evidence="5" id="KW-1185">Reference proteome</keyword>
<dbReference type="OrthoDB" id="424969at2759"/>
<evidence type="ECO:0000256" key="2">
    <source>
        <dbReference type="ARBA" id="ARBA00017835"/>
    </source>
</evidence>
<organism evidence="4 5">
    <name type="scientific">Mytilus coruscus</name>
    <name type="common">Sea mussel</name>
    <dbReference type="NCBI Taxonomy" id="42192"/>
    <lineage>
        <taxon>Eukaryota</taxon>
        <taxon>Metazoa</taxon>
        <taxon>Spiralia</taxon>
        <taxon>Lophotrochozoa</taxon>
        <taxon>Mollusca</taxon>
        <taxon>Bivalvia</taxon>
        <taxon>Autobranchia</taxon>
        <taxon>Pteriomorphia</taxon>
        <taxon>Mytilida</taxon>
        <taxon>Mytiloidea</taxon>
        <taxon>Mytilidae</taxon>
        <taxon>Mytilinae</taxon>
        <taxon>Mytilus</taxon>
    </lineage>
</organism>
<protein>
    <recommendedName>
        <fullName evidence="2">Mitochondrial fission process protein 1</fullName>
    </recommendedName>
    <alternativeName>
        <fullName evidence="3">Mitochondrial 18 kDa protein</fullName>
    </alternativeName>
</protein>
<proteinExistence type="inferred from homology"/>
<dbReference type="AlphaFoldDB" id="A0A6J8BY71"/>
<comment type="similarity">
    <text evidence="1">Belongs to the MTFP1 family.</text>
</comment>
<dbReference type="Pfam" id="PF10558">
    <property type="entry name" value="MTP18"/>
    <property type="match status" value="1"/>
</dbReference>
<evidence type="ECO:0000256" key="1">
    <source>
        <dbReference type="ARBA" id="ARBA00009224"/>
    </source>
</evidence>
<name>A0A6J8BY71_MYTCO</name>
<reference evidence="4 5" key="1">
    <citation type="submission" date="2020-06" db="EMBL/GenBank/DDBJ databases">
        <authorList>
            <person name="Li R."/>
            <person name="Bekaert M."/>
        </authorList>
    </citation>
    <scope>NUCLEOTIDE SEQUENCE [LARGE SCALE GENOMIC DNA]</scope>
    <source>
        <strain evidence="5">wild</strain>
    </source>
</reference>
<dbReference type="InterPro" id="IPR019560">
    <property type="entry name" value="Mitochondrial_18_kDa_protein"/>
</dbReference>
<dbReference type="GO" id="GO:0005739">
    <property type="term" value="C:mitochondrion"/>
    <property type="evidence" value="ECO:0007669"/>
    <property type="project" value="TreeGrafter"/>
</dbReference>
<evidence type="ECO:0000313" key="4">
    <source>
        <dbReference type="EMBL" id="CAC5388995.1"/>
    </source>
</evidence>
<accession>A0A6J8BY71</accession>
<dbReference type="Proteomes" id="UP000507470">
    <property type="component" value="Unassembled WGS sequence"/>
</dbReference>
<sequence>MEQKEDEEKKNDLFRDTPVRYLGYANEVGEAFRSMVHVNLVRLTYVVASGYVVADAVHKGQEASQKTYEDEKKKQSRVRTAVLDTLIWQGLASVAIPGFTINRVCTFSGLLLKKSTSWPAPIRHWTTTFIGLACIPFIIKPIDRSVDYFMENSFRKWFQVGPVLKELVHHERND</sequence>
<dbReference type="PANTHER" id="PTHR11001">
    <property type="entry name" value="MITOCHONDRIAL FISSION PROCESS PROTEIN 1"/>
    <property type="match status" value="1"/>
</dbReference>
<dbReference type="GO" id="GO:0000266">
    <property type="term" value="P:mitochondrial fission"/>
    <property type="evidence" value="ECO:0007669"/>
    <property type="project" value="TreeGrafter"/>
</dbReference>
<evidence type="ECO:0000256" key="3">
    <source>
        <dbReference type="ARBA" id="ARBA00029631"/>
    </source>
</evidence>
<evidence type="ECO:0000313" key="5">
    <source>
        <dbReference type="Proteomes" id="UP000507470"/>
    </source>
</evidence>
<dbReference type="EMBL" id="CACVKT020004298">
    <property type="protein sequence ID" value="CAC5388995.1"/>
    <property type="molecule type" value="Genomic_DNA"/>
</dbReference>
<gene>
    <name evidence="4" type="ORF">MCOR_24216</name>
</gene>
<dbReference type="PANTHER" id="PTHR11001:SF2">
    <property type="entry name" value="MITOCHONDRIAL FISSION PROCESS PROTEIN 1"/>
    <property type="match status" value="1"/>
</dbReference>